<comment type="caution">
    <text evidence="3">The sequence shown here is derived from an EMBL/GenBank/DDBJ whole genome shotgun (WGS) entry which is preliminary data.</text>
</comment>
<protein>
    <submittedName>
        <fullName evidence="3">Uncharacterized protein</fullName>
    </submittedName>
</protein>
<keyword evidence="1" id="KW-0175">Coiled coil</keyword>
<dbReference type="Proteomes" id="UP000807469">
    <property type="component" value="Unassembled WGS sequence"/>
</dbReference>
<proteinExistence type="predicted"/>
<name>A0A9P5YSE1_9AGAR</name>
<evidence type="ECO:0000256" key="1">
    <source>
        <dbReference type="SAM" id="Coils"/>
    </source>
</evidence>
<evidence type="ECO:0000313" key="3">
    <source>
        <dbReference type="EMBL" id="KAF9472820.1"/>
    </source>
</evidence>
<feature type="region of interest" description="Disordered" evidence="2">
    <location>
        <begin position="434"/>
        <end position="591"/>
    </location>
</feature>
<organism evidence="3 4">
    <name type="scientific">Pholiota conissans</name>
    <dbReference type="NCBI Taxonomy" id="109636"/>
    <lineage>
        <taxon>Eukaryota</taxon>
        <taxon>Fungi</taxon>
        <taxon>Dikarya</taxon>
        <taxon>Basidiomycota</taxon>
        <taxon>Agaricomycotina</taxon>
        <taxon>Agaricomycetes</taxon>
        <taxon>Agaricomycetidae</taxon>
        <taxon>Agaricales</taxon>
        <taxon>Agaricineae</taxon>
        <taxon>Strophariaceae</taxon>
        <taxon>Pholiota</taxon>
    </lineage>
</organism>
<gene>
    <name evidence="3" type="ORF">BDN70DRAFT_937902</name>
</gene>
<sequence length="591" mass="64991">MVNPGAFRGARKEFLMQEKAAYSAGVAGGYAADALAQIQRRYFKRFPIDLPHNEEPPAEVLASIDDDAAAPEPEIEEPDPKRLTVEEFAAALEMIEARKKLLRFRKGQIKRWMAYQYMKDNDLNPKDSGAYNPYHSLLSKLTGKEVTRPRCKTGINMWRKTHREDIETELKKRLGELKGKRDQLAAERDKIAREMFSKLDPEEQRGWKAMALSEHDELMKQYKKDLQLANTPSRTPEDRQRCIQGLVRFMQPILDMVCDCTGWSATLMAGGPEPAQHGQLNIMSIHSGTTSGDIKMNFGHAERERYKRYFVPIFGSFLQQCFSPEECRSRSLPTEEGYLPMSALEFDDSVTLSAYDPSVPLPPIGGTALSATTTQPRGISSEPIFKIITPPTFDPNANLPVPENIRIIRPNSSSASATPQDCVAQSVTTTTVELDSSLTSPAHAQPRSTSTLSRSSRPTVVSMVPTDSQPHSSSTIPSHFSGLSTTPSTAPTSARSLTDIQPHPPACSPALSQSPSRAPSRAPSQPPSPFRSPAPSQPPSRAPSRAPSQPSSPFRSPAHSQSPSRAPSRAPSPSLARYQSSTVEPTQAFAE</sequence>
<feature type="compositionally biased region" description="Low complexity" evidence="2">
    <location>
        <begin position="508"/>
        <end position="523"/>
    </location>
</feature>
<reference evidence="3" key="1">
    <citation type="submission" date="2020-11" db="EMBL/GenBank/DDBJ databases">
        <authorList>
            <consortium name="DOE Joint Genome Institute"/>
            <person name="Ahrendt S."/>
            <person name="Riley R."/>
            <person name="Andreopoulos W."/>
            <person name="Labutti K."/>
            <person name="Pangilinan J."/>
            <person name="Ruiz-Duenas F.J."/>
            <person name="Barrasa J.M."/>
            <person name="Sanchez-Garcia M."/>
            <person name="Camarero S."/>
            <person name="Miyauchi S."/>
            <person name="Serrano A."/>
            <person name="Linde D."/>
            <person name="Babiker R."/>
            <person name="Drula E."/>
            <person name="Ayuso-Fernandez I."/>
            <person name="Pacheco R."/>
            <person name="Padilla G."/>
            <person name="Ferreira P."/>
            <person name="Barriuso J."/>
            <person name="Kellner H."/>
            <person name="Castanera R."/>
            <person name="Alfaro M."/>
            <person name="Ramirez L."/>
            <person name="Pisabarro A.G."/>
            <person name="Kuo A."/>
            <person name="Tritt A."/>
            <person name="Lipzen A."/>
            <person name="He G."/>
            <person name="Yan M."/>
            <person name="Ng V."/>
            <person name="Cullen D."/>
            <person name="Martin F."/>
            <person name="Rosso M.-N."/>
            <person name="Henrissat B."/>
            <person name="Hibbett D."/>
            <person name="Martinez A.T."/>
            <person name="Grigoriev I.V."/>
        </authorList>
    </citation>
    <scope>NUCLEOTIDE SEQUENCE</scope>
    <source>
        <strain evidence="3">CIRM-BRFM 674</strain>
    </source>
</reference>
<evidence type="ECO:0000256" key="2">
    <source>
        <dbReference type="SAM" id="MobiDB-lite"/>
    </source>
</evidence>
<feature type="compositionally biased region" description="Low complexity" evidence="2">
    <location>
        <begin position="542"/>
        <end position="577"/>
    </location>
</feature>
<feature type="coiled-coil region" evidence="1">
    <location>
        <begin position="167"/>
        <end position="194"/>
    </location>
</feature>
<evidence type="ECO:0000313" key="4">
    <source>
        <dbReference type="Proteomes" id="UP000807469"/>
    </source>
</evidence>
<accession>A0A9P5YSE1</accession>
<feature type="compositionally biased region" description="Pro residues" evidence="2">
    <location>
        <begin position="524"/>
        <end position="541"/>
    </location>
</feature>
<feature type="compositionally biased region" description="Polar residues" evidence="2">
    <location>
        <begin position="465"/>
        <end position="478"/>
    </location>
</feature>
<feature type="compositionally biased region" description="Low complexity" evidence="2">
    <location>
        <begin position="481"/>
        <end position="498"/>
    </location>
</feature>
<keyword evidence="4" id="KW-1185">Reference proteome</keyword>
<dbReference type="AlphaFoldDB" id="A0A9P5YSE1"/>
<dbReference type="OrthoDB" id="3033067at2759"/>
<dbReference type="EMBL" id="MU155494">
    <property type="protein sequence ID" value="KAF9472820.1"/>
    <property type="molecule type" value="Genomic_DNA"/>
</dbReference>
<feature type="compositionally biased region" description="Low complexity" evidence="2">
    <location>
        <begin position="446"/>
        <end position="462"/>
    </location>
</feature>